<reference evidence="2 3" key="1">
    <citation type="submission" date="2020-12" db="EMBL/GenBank/DDBJ databases">
        <title>Concerted genomic and epigenomic changes stabilize Arabidopsis allopolyploids.</title>
        <authorList>
            <person name="Chen Z."/>
        </authorList>
    </citation>
    <scope>NUCLEOTIDE SEQUENCE [LARGE SCALE GENOMIC DNA]</scope>
    <source>
        <strain evidence="2">Allo738</strain>
        <tissue evidence="2">Leaf</tissue>
    </source>
</reference>
<dbReference type="InterPro" id="IPR017451">
    <property type="entry name" value="F-box-assoc_interact_dom"/>
</dbReference>
<dbReference type="Pfam" id="PF00646">
    <property type="entry name" value="F-box"/>
    <property type="match status" value="1"/>
</dbReference>
<sequence length="487" mass="56742">MVSDSIPTELILEILSRLPAKSIARFHCVSKLWASMLSRPYFKELLLTKSSAQAQPQPRLFFAIEGKDQWSFFSLPQHQTPYDKSSSSFVVTPKFHMKFPPNNMRIYPGNDRRFSCGYASGLMYFYGMWIKQEHYDGVPVLCNPITGRYASLPYLYRYRRAYSFMGFDPIDKQYKVLCMAYPCCPDHHKIMTFGTGEMSWRRIKCSLRHENVSEGICIDGVLYYLGDTSERLNNFVIVCFDVRSEKFKFIYPESYCELINYKGKLGVIYYDDYADDAIELRLWVLEDAEKEEWLEYAYTLRDDKFLDHYVSVVGVTASGEIFFSMGDFTSKQPFYVFYFNPEKNTLQRVEIQGFGEYHEAVNKPSRVHFFVDDASSFYRFADHVEYLNVNDPKLLKSNIYITPFDKGYIHIESEPSSSEEEENEKLTIRKINRLVQARNGGGALGQHQQNNSMKQLKLATVNSRAYSVQPHQIKLSNKFGALLDYEQ</sequence>
<dbReference type="AlphaFoldDB" id="A0A8T2C5L4"/>
<dbReference type="SMART" id="SM00256">
    <property type="entry name" value="FBOX"/>
    <property type="match status" value="1"/>
</dbReference>
<dbReference type="PANTHER" id="PTHR31111">
    <property type="entry name" value="BNAA05G37150D PROTEIN-RELATED"/>
    <property type="match status" value="1"/>
</dbReference>
<dbReference type="Proteomes" id="UP000694240">
    <property type="component" value="Chromosome 6"/>
</dbReference>
<evidence type="ECO:0000313" key="3">
    <source>
        <dbReference type="Proteomes" id="UP000694240"/>
    </source>
</evidence>
<keyword evidence="3" id="KW-1185">Reference proteome</keyword>
<dbReference type="Pfam" id="PF08268">
    <property type="entry name" value="FBA_3"/>
    <property type="match status" value="1"/>
</dbReference>
<comment type="caution">
    <text evidence="2">The sequence shown here is derived from an EMBL/GenBank/DDBJ whole genome shotgun (WGS) entry which is preliminary data.</text>
</comment>
<dbReference type="PROSITE" id="PS50181">
    <property type="entry name" value="FBOX"/>
    <property type="match status" value="1"/>
</dbReference>
<proteinExistence type="predicted"/>
<dbReference type="EMBL" id="JAEFBK010000006">
    <property type="protein sequence ID" value="KAG7594339.1"/>
    <property type="molecule type" value="Genomic_DNA"/>
</dbReference>
<organism evidence="2 3">
    <name type="scientific">Arabidopsis thaliana x Arabidopsis arenosa</name>
    <dbReference type="NCBI Taxonomy" id="1240361"/>
    <lineage>
        <taxon>Eukaryota</taxon>
        <taxon>Viridiplantae</taxon>
        <taxon>Streptophyta</taxon>
        <taxon>Embryophyta</taxon>
        <taxon>Tracheophyta</taxon>
        <taxon>Spermatophyta</taxon>
        <taxon>Magnoliopsida</taxon>
        <taxon>eudicotyledons</taxon>
        <taxon>Gunneridae</taxon>
        <taxon>Pentapetalae</taxon>
        <taxon>rosids</taxon>
        <taxon>malvids</taxon>
        <taxon>Brassicales</taxon>
        <taxon>Brassicaceae</taxon>
        <taxon>Camelineae</taxon>
        <taxon>Arabidopsis</taxon>
    </lineage>
</organism>
<dbReference type="PANTHER" id="PTHR31111:SF130">
    <property type="entry name" value="F-BOX ASSOCIATED UBIQUITINATION EFFECTOR FAMILY PROTEIN"/>
    <property type="match status" value="1"/>
</dbReference>
<accession>A0A8T2C5L4</accession>
<evidence type="ECO:0000259" key="1">
    <source>
        <dbReference type="PROSITE" id="PS50181"/>
    </source>
</evidence>
<dbReference type="NCBIfam" id="TIGR01640">
    <property type="entry name" value="F_box_assoc_1"/>
    <property type="match status" value="1"/>
</dbReference>
<gene>
    <name evidence="2" type="ORF">ISN45_Aa01g031000</name>
</gene>
<dbReference type="CDD" id="cd22157">
    <property type="entry name" value="F-box_AtFBW1-like"/>
    <property type="match status" value="1"/>
</dbReference>
<protein>
    <submittedName>
        <fullName evidence="2">F-box-like domain superfamily</fullName>
    </submittedName>
</protein>
<dbReference type="InterPro" id="IPR001810">
    <property type="entry name" value="F-box_dom"/>
</dbReference>
<dbReference type="InterPro" id="IPR013187">
    <property type="entry name" value="F-box-assoc_dom_typ3"/>
</dbReference>
<name>A0A8T2C5L4_9BRAS</name>
<evidence type="ECO:0000313" key="2">
    <source>
        <dbReference type="EMBL" id="KAG7594339.1"/>
    </source>
</evidence>
<feature type="domain" description="F-box" evidence="1">
    <location>
        <begin position="1"/>
        <end position="45"/>
    </location>
</feature>